<evidence type="ECO:0000256" key="6">
    <source>
        <dbReference type="ARBA" id="ARBA00023136"/>
    </source>
</evidence>
<feature type="transmembrane region" description="Helical" evidence="9">
    <location>
        <begin position="275"/>
        <end position="305"/>
    </location>
</feature>
<proteinExistence type="inferred from homology"/>
<feature type="transmembrane region" description="Helical" evidence="9">
    <location>
        <begin position="468"/>
        <end position="485"/>
    </location>
</feature>
<dbReference type="Pfam" id="PF26314">
    <property type="entry name" value="MptA_B_family"/>
    <property type="match status" value="1"/>
</dbReference>
<gene>
    <name evidence="10" type="ORF">EV383_2016</name>
</gene>
<feature type="transmembrane region" description="Helical" evidence="9">
    <location>
        <begin position="341"/>
        <end position="361"/>
    </location>
</feature>
<dbReference type="AlphaFoldDB" id="A0A4Q7UTK9"/>
<comment type="similarity">
    <text evidence="7">Belongs to the MptA/B family.</text>
</comment>
<feature type="transmembrane region" description="Helical" evidence="9">
    <location>
        <begin position="491"/>
        <end position="512"/>
    </location>
</feature>
<dbReference type="GO" id="GO:0016020">
    <property type="term" value="C:membrane"/>
    <property type="evidence" value="ECO:0007669"/>
    <property type="project" value="UniProtKB-SubCell"/>
</dbReference>
<dbReference type="EMBL" id="SHKL01000001">
    <property type="protein sequence ID" value="RZT85152.1"/>
    <property type="molecule type" value="Genomic_DNA"/>
</dbReference>
<feature type="transmembrane region" description="Helical" evidence="9">
    <location>
        <begin position="225"/>
        <end position="245"/>
    </location>
</feature>
<dbReference type="InterPro" id="IPR049829">
    <property type="entry name" value="MptA/B-like"/>
</dbReference>
<feature type="transmembrane region" description="Helical" evidence="9">
    <location>
        <begin position="432"/>
        <end position="461"/>
    </location>
</feature>
<feature type="transmembrane region" description="Helical" evidence="9">
    <location>
        <begin position="401"/>
        <end position="420"/>
    </location>
</feature>
<dbReference type="NCBIfam" id="NF038066">
    <property type="entry name" value="MptB"/>
    <property type="match status" value="1"/>
</dbReference>
<feature type="region of interest" description="Disordered" evidence="8">
    <location>
        <begin position="528"/>
        <end position="557"/>
    </location>
</feature>
<organism evidence="10 11">
    <name type="scientific">Pseudonocardia sediminis</name>
    <dbReference type="NCBI Taxonomy" id="1397368"/>
    <lineage>
        <taxon>Bacteria</taxon>
        <taxon>Bacillati</taxon>
        <taxon>Actinomycetota</taxon>
        <taxon>Actinomycetes</taxon>
        <taxon>Pseudonocardiales</taxon>
        <taxon>Pseudonocardiaceae</taxon>
        <taxon>Pseudonocardia</taxon>
    </lineage>
</organism>
<comment type="subcellular location">
    <subcellularLocation>
        <location evidence="1">Membrane</location>
        <topology evidence="1">Multi-pass membrane protein</topology>
    </subcellularLocation>
</comment>
<reference evidence="10 11" key="1">
    <citation type="submission" date="2019-02" db="EMBL/GenBank/DDBJ databases">
        <title>Sequencing the genomes of 1000 actinobacteria strains.</title>
        <authorList>
            <person name="Klenk H.-P."/>
        </authorList>
    </citation>
    <scope>NUCLEOTIDE SEQUENCE [LARGE SCALE GENOMIC DNA]</scope>
    <source>
        <strain evidence="10 11">DSM 45779</strain>
    </source>
</reference>
<evidence type="ECO:0000256" key="8">
    <source>
        <dbReference type="SAM" id="MobiDB-lite"/>
    </source>
</evidence>
<feature type="transmembrane region" description="Helical" evidence="9">
    <location>
        <begin position="197"/>
        <end position="218"/>
    </location>
</feature>
<name>A0A4Q7UTK9_PSEST</name>
<dbReference type="Proteomes" id="UP000291591">
    <property type="component" value="Unassembled WGS sequence"/>
</dbReference>
<evidence type="ECO:0000256" key="5">
    <source>
        <dbReference type="ARBA" id="ARBA00022989"/>
    </source>
</evidence>
<evidence type="ECO:0000256" key="3">
    <source>
        <dbReference type="ARBA" id="ARBA00022679"/>
    </source>
</evidence>
<keyword evidence="2 10" id="KW-0328">Glycosyltransferase</keyword>
<feature type="transmembrane region" description="Helical" evidence="9">
    <location>
        <begin position="128"/>
        <end position="150"/>
    </location>
</feature>
<keyword evidence="11" id="KW-1185">Reference proteome</keyword>
<feature type="region of interest" description="Disordered" evidence="8">
    <location>
        <begin position="1"/>
        <end position="36"/>
    </location>
</feature>
<evidence type="ECO:0000256" key="1">
    <source>
        <dbReference type="ARBA" id="ARBA00004141"/>
    </source>
</evidence>
<evidence type="ECO:0000256" key="2">
    <source>
        <dbReference type="ARBA" id="ARBA00022676"/>
    </source>
</evidence>
<accession>A0A4Q7UTK9</accession>
<evidence type="ECO:0000313" key="11">
    <source>
        <dbReference type="Proteomes" id="UP000291591"/>
    </source>
</evidence>
<dbReference type="GO" id="GO:0016757">
    <property type="term" value="F:glycosyltransferase activity"/>
    <property type="evidence" value="ECO:0007669"/>
    <property type="project" value="UniProtKB-KW"/>
</dbReference>
<protein>
    <submittedName>
        <fullName evidence="10">Alpha-1,6-mannosyltransferase</fullName>
    </submittedName>
</protein>
<evidence type="ECO:0000313" key="10">
    <source>
        <dbReference type="EMBL" id="RZT85152.1"/>
    </source>
</evidence>
<sequence>MTAQPSPPIPRPDAPEPVTSSSPPAAGSRGTTGAVASASPFSDLAQRLGHPPRSILLQGSLASVLMLVGGFGGGGILMRDPILGSSALSFWRYGHGTQMAGALIYIGLFLMVWAWVRLGREVLARRVTGRAVLTVSLAWITPLLISPPLFTRDPFSYLAQGALPLAGFDPYAVGPDAMGGVFTDNVHYFWQDTPAPYGPLFILLAKGIVSMIGTNVIAGVLLMRALLLVGLVLLVIALPALTRHLGGRPEVALWIAVANPVMVVHMIGGGHNDLLVVGMIPCAALLALRRRFLLAIVVATLAMAVKASAGIILPFLVLVWAATLTGPFWKRLVRSGAASIAVFVVVFAACSFAAGVGLGWLPALNAPSMIVNWLSASTAVGQAVHGVVGMFATLPEMAFVNVTRVIGAALLVVLFVRYWWTAREGGATAIRNAGIVLALAAVLSPATLPWYLSWGFCLLAMIAWSTRGLQWIVFGSIWLMVAYYPNGETALYNWGFLAVCAVFGILAAMSLTRTDPLRLRARRAARRTPTPVAPVDGPGPVPATPETLVDGAGQRTG</sequence>
<keyword evidence="6 9" id="KW-0472">Membrane</keyword>
<evidence type="ECO:0000256" key="4">
    <source>
        <dbReference type="ARBA" id="ARBA00022692"/>
    </source>
</evidence>
<evidence type="ECO:0000256" key="7">
    <source>
        <dbReference type="ARBA" id="ARBA00043987"/>
    </source>
</evidence>
<feature type="transmembrane region" description="Helical" evidence="9">
    <location>
        <begin position="55"/>
        <end position="78"/>
    </location>
</feature>
<keyword evidence="4 9" id="KW-0812">Transmembrane</keyword>
<feature type="compositionally biased region" description="Pro residues" evidence="8">
    <location>
        <begin position="1"/>
        <end position="12"/>
    </location>
</feature>
<evidence type="ECO:0000256" key="9">
    <source>
        <dbReference type="SAM" id="Phobius"/>
    </source>
</evidence>
<keyword evidence="5 9" id="KW-1133">Transmembrane helix</keyword>
<feature type="transmembrane region" description="Helical" evidence="9">
    <location>
        <begin position="373"/>
        <end position="394"/>
    </location>
</feature>
<comment type="caution">
    <text evidence="10">The sequence shown here is derived from an EMBL/GenBank/DDBJ whole genome shotgun (WGS) entry which is preliminary data.</text>
</comment>
<keyword evidence="3 10" id="KW-0808">Transferase</keyword>
<feature type="transmembrane region" description="Helical" evidence="9">
    <location>
        <begin position="98"/>
        <end position="116"/>
    </location>
</feature>
<dbReference type="RefSeq" id="WP_242622998.1">
    <property type="nucleotide sequence ID" value="NZ_SHKL01000001.1"/>
</dbReference>